<dbReference type="Proteomes" id="UP000036681">
    <property type="component" value="Unplaced"/>
</dbReference>
<evidence type="ECO:0000256" key="1">
    <source>
        <dbReference type="SAM" id="Phobius"/>
    </source>
</evidence>
<dbReference type="PANTHER" id="PTHR34348">
    <property type="entry name" value="SURFEIT LOCUS PROTEIN 2"/>
    <property type="match status" value="1"/>
</dbReference>
<proteinExistence type="predicted"/>
<keyword evidence="1" id="KW-0472">Membrane</keyword>
<dbReference type="AlphaFoldDB" id="A0A0M3I5B2"/>
<organism evidence="2 3">
    <name type="scientific">Ascaris lumbricoides</name>
    <name type="common">Giant roundworm</name>
    <dbReference type="NCBI Taxonomy" id="6252"/>
    <lineage>
        <taxon>Eukaryota</taxon>
        <taxon>Metazoa</taxon>
        <taxon>Ecdysozoa</taxon>
        <taxon>Nematoda</taxon>
        <taxon>Chromadorea</taxon>
        <taxon>Rhabditida</taxon>
        <taxon>Spirurina</taxon>
        <taxon>Ascaridomorpha</taxon>
        <taxon>Ascaridoidea</taxon>
        <taxon>Ascarididae</taxon>
        <taxon>Ascaris</taxon>
    </lineage>
</organism>
<protein>
    <submittedName>
        <fullName evidence="3">DIOX_N domain-containing protein</fullName>
    </submittedName>
</protein>
<sequence>MRESRFSCFPRLSIILPSFADRSFHTRNSALKALHIFELYDPIEHGTRLRPHPDVSLMVSVQKWDLQADSTPYKEPRLDRASSTSGAKRPCLPPYATAPRIHFFAQPRTAVSPFGGPDTKITELMGTYPVFEPIERNKLRCTLTGHELPARGNQLDEYTKSKKFVRAWRIHKIMEEYSDCFDDVGENKFGCKLTMKLVAKDPDDLERHIAGKKFKRALEKGFFFCFLMKSYFMILFLQSITAV</sequence>
<name>A0A0M3I5B2_ASCLU</name>
<reference evidence="3" key="1">
    <citation type="submission" date="2017-02" db="UniProtKB">
        <authorList>
            <consortium name="WormBaseParasite"/>
        </authorList>
    </citation>
    <scope>IDENTIFICATION</scope>
</reference>
<dbReference type="InterPro" id="IPR008833">
    <property type="entry name" value="Surf2"/>
</dbReference>
<keyword evidence="1" id="KW-0812">Transmembrane</keyword>
<dbReference type="PANTHER" id="PTHR34348:SF1">
    <property type="entry name" value="SURFEIT LOCUS PROTEIN 2"/>
    <property type="match status" value="1"/>
</dbReference>
<keyword evidence="1" id="KW-1133">Transmembrane helix</keyword>
<accession>A0A0M3I5B2</accession>
<evidence type="ECO:0000313" key="3">
    <source>
        <dbReference type="WBParaSite" id="ALUE_0001210401-mRNA-1"/>
    </source>
</evidence>
<dbReference type="WBParaSite" id="ALUE_0001210401-mRNA-1">
    <property type="protein sequence ID" value="ALUE_0001210401-mRNA-1"/>
    <property type="gene ID" value="ALUE_0001210401"/>
</dbReference>
<keyword evidence="2" id="KW-1185">Reference proteome</keyword>
<evidence type="ECO:0000313" key="2">
    <source>
        <dbReference type="Proteomes" id="UP000036681"/>
    </source>
</evidence>
<dbReference type="Pfam" id="PF05477">
    <property type="entry name" value="SURF2"/>
    <property type="match status" value="1"/>
</dbReference>
<feature type="transmembrane region" description="Helical" evidence="1">
    <location>
        <begin position="221"/>
        <end position="240"/>
    </location>
</feature>